<dbReference type="STRING" id="187493.CN03_17970"/>
<keyword evidence="12" id="KW-0443">Lipid metabolism</keyword>
<dbReference type="eggNOG" id="COG2124">
    <property type="taxonomic scope" value="Bacteria"/>
</dbReference>
<dbReference type="Gene3D" id="1.10.640.10">
    <property type="entry name" value="Haem peroxidase domain superfamily, animal type"/>
    <property type="match status" value="1"/>
</dbReference>
<evidence type="ECO:0000256" key="5">
    <source>
        <dbReference type="ARBA" id="ARBA00022723"/>
    </source>
</evidence>
<name>M5DX84_9GAMM</name>
<evidence type="ECO:0000256" key="2">
    <source>
        <dbReference type="ARBA" id="ARBA00022516"/>
    </source>
</evidence>
<evidence type="ECO:0000313" key="15">
    <source>
        <dbReference type="Proteomes" id="UP000011866"/>
    </source>
</evidence>
<dbReference type="InterPro" id="IPR010255">
    <property type="entry name" value="Haem_peroxidase_sf"/>
</dbReference>
<dbReference type="EMBL" id="HF680312">
    <property type="protein sequence ID" value="CCU73964.1"/>
    <property type="molecule type" value="Genomic_DNA"/>
</dbReference>
<dbReference type="GO" id="GO:0016702">
    <property type="term" value="F:oxidoreductase activity, acting on single donors with incorporation of molecular oxygen, incorporation of two atoms of oxygen"/>
    <property type="evidence" value="ECO:0007669"/>
    <property type="project" value="TreeGrafter"/>
</dbReference>
<dbReference type="GO" id="GO:0004601">
    <property type="term" value="F:peroxidase activity"/>
    <property type="evidence" value="ECO:0007669"/>
    <property type="project" value="UniProtKB-KW"/>
</dbReference>
<dbReference type="Pfam" id="PF03098">
    <property type="entry name" value="An_peroxidase"/>
    <property type="match status" value="1"/>
</dbReference>
<dbReference type="Proteomes" id="UP000011866">
    <property type="component" value="Chromosome"/>
</dbReference>
<evidence type="ECO:0000256" key="3">
    <source>
        <dbReference type="ARBA" id="ARBA00022559"/>
    </source>
</evidence>
<evidence type="ECO:0000256" key="12">
    <source>
        <dbReference type="ARBA" id="ARBA00023098"/>
    </source>
</evidence>
<evidence type="ECO:0000256" key="8">
    <source>
        <dbReference type="ARBA" id="ARBA00022832"/>
    </source>
</evidence>
<dbReference type="GO" id="GO:0031408">
    <property type="term" value="P:oxylipin biosynthetic process"/>
    <property type="evidence" value="ECO:0007669"/>
    <property type="project" value="UniProtKB-KW"/>
</dbReference>
<protein>
    <recommendedName>
        <fullName evidence="16">Peroxidase</fullName>
    </recommendedName>
</protein>
<keyword evidence="10" id="KW-0560">Oxidoreductase</keyword>
<dbReference type="GeneID" id="79178282"/>
<keyword evidence="6" id="KW-0925">Oxylipin biosynthesis</keyword>
<evidence type="ECO:0000256" key="13">
    <source>
        <dbReference type="ARBA" id="ARBA00023160"/>
    </source>
</evidence>
<comment type="cofactor">
    <cofactor evidence="1">
        <name>Ca(2+)</name>
        <dbReference type="ChEBI" id="CHEBI:29108"/>
    </cofactor>
</comment>
<dbReference type="InterPro" id="IPR050783">
    <property type="entry name" value="Oxylipin_biosynth_metab"/>
</dbReference>
<dbReference type="PATRIC" id="fig|1298593.3.peg.3459"/>
<dbReference type="InterPro" id="IPR034815">
    <property type="entry name" value="A_dioxygenase"/>
</dbReference>
<evidence type="ECO:0000256" key="1">
    <source>
        <dbReference type="ARBA" id="ARBA00001913"/>
    </source>
</evidence>
<sequence>MSSIWVTWPALVKYGTLGITAGLLTLAAERQELFENNLFDFEKWEQYNAEVSCDERSMGARTEDGTCNNLENPSEGSVHRRFGRNVELEAVYAEQESGMLLTPNPREVSNTLMARGDDFKPATSVNFIAGAWIQFMTHDWFSHGENTADDPILVELPENDAMGPGVMSVRRTQADTSRTADEEGLPLAYRNVNTHWWDGSQIYGSDLATSNSIREFEGGRLTVNSDGSLPTEFFSGIPVTGFNDNWWVGLSMLHQLFVQEHNSIAQMLASNNPDKDDQWLYDKARLVNSALMAKIHTVEWTPAIIANPVTERAMYANWWGLVGNTAERDKYAGEFEKLAEDLAKTDSWVRTILGVDSNLEQSLNDGTALEWAVTGLAGARNSDNAGVPFTLTEEFVAVYRMHPLMRDNIDVYDIGSNIVRESIPVVDTRDGDAETILDEQGIDRLWYSFGITNPGSLTLNNFPEFLRNLDLPVVGKMDIATIDILRDRERGVPRYNEFRRQINLKPITKFEDLTDDAETVANLRRVYNDDVEQIDVLVGMLGETVRPEGFAFGETAFQIFIMNASRRIITDRFLTSDYTPEMYTQEGYDWVENTTMVDVLNRHNPELAVSLTGVENAFKPWGLNLPENYESWDACTKQDLLWTNGAVRTQYDEGELPAIPPIDIGGLIDGVLWDKVNYVGDVAPVGHTKPIHPHGVMAKVAFNATSNHPYTGVFKGNECGLLRLSVTGDPADRGFAPGFAWKTFIDGKPSENVSALYTLSGQEDNYNFFANELSQYVRVESNITLATTTLFSLVSSKPTLVMVDAMAGVNSDGSAVAAPKSPTQVYFVPSAEVAGLFSSDEHDFRADLMSLPEGTKLYDVYATDKEIKTSIWSRTSQRYADERRASAVKVGELVMDSNFTASQFGDSGVFFKHQRYEDK</sequence>
<evidence type="ECO:0000256" key="11">
    <source>
        <dbReference type="ARBA" id="ARBA00023004"/>
    </source>
</evidence>
<keyword evidence="9" id="KW-0223">Dioxygenase</keyword>
<evidence type="ECO:0000256" key="6">
    <source>
        <dbReference type="ARBA" id="ARBA00022767"/>
    </source>
</evidence>
<dbReference type="SUPFAM" id="SSF48113">
    <property type="entry name" value="Heme-dependent peroxidases"/>
    <property type="match status" value="1"/>
</dbReference>
<evidence type="ECO:0000256" key="4">
    <source>
        <dbReference type="ARBA" id="ARBA00022617"/>
    </source>
</evidence>
<dbReference type="GO" id="GO:0006633">
    <property type="term" value="P:fatty acid biosynthetic process"/>
    <property type="evidence" value="ECO:0007669"/>
    <property type="project" value="UniProtKB-KW"/>
</dbReference>
<evidence type="ECO:0000256" key="9">
    <source>
        <dbReference type="ARBA" id="ARBA00022964"/>
    </source>
</evidence>
<gene>
    <name evidence="14" type="ORF">TOL_3579</name>
</gene>
<dbReference type="GO" id="GO:0006979">
    <property type="term" value="P:response to oxidative stress"/>
    <property type="evidence" value="ECO:0007669"/>
    <property type="project" value="InterPro"/>
</dbReference>
<keyword evidence="4" id="KW-0349">Heme</keyword>
<reference evidence="14 15" key="1">
    <citation type="journal article" date="2013" name="Genome Announc.">
        <title>Genome Sequence of Thalassolituus oleivorans MIL-1 (DSM 14913T).</title>
        <authorList>
            <person name="Golyshin P.N."/>
            <person name="Werner J."/>
            <person name="Chernikova T.N."/>
            <person name="Tran H."/>
            <person name="Ferrer M."/>
            <person name="Yakimov M.M."/>
            <person name="Teeling H."/>
            <person name="Golyshina O.V."/>
        </authorList>
    </citation>
    <scope>NUCLEOTIDE SEQUENCE [LARGE SCALE GENOMIC DNA]</scope>
    <source>
        <strain evidence="14 15">MIL-1</strain>
    </source>
</reference>
<organism evidence="14 15">
    <name type="scientific">Thalassolituus oleivorans MIL-1</name>
    <dbReference type="NCBI Taxonomy" id="1298593"/>
    <lineage>
        <taxon>Bacteria</taxon>
        <taxon>Pseudomonadati</taxon>
        <taxon>Pseudomonadota</taxon>
        <taxon>Gammaproteobacteria</taxon>
        <taxon>Oceanospirillales</taxon>
        <taxon>Oceanospirillaceae</taxon>
        <taxon>Thalassolituus</taxon>
    </lineage>
</organism>
<keyword evidence="8" id="KW-0276">Fatty acid metabolism</keyword>
<dbReference type="GO" id="GO:0006952">
    <property type="term" value="P:defense response"/>
    <property type="evidence" value="ECO:0007669"/>
    <property type="project" value="UniProtKB-KW"/>
</dbReference>
<keyword evidence="13" id="KW-0275">Fatty acid biosynthesis</keyword>
<keyword evidence="7" id="KW-0611">Plant defense</keyword>
<proteinExistence type="predicted"/>
<dbReference type="CDD" id="cd09818">
    <property type="entry name" value="PIOX_like"/>
    <property type="match status" value="1"/>
</dbReference>
<evidence type="ECO:0008006" key="16">
    <source>
        <dbReference type="Google" id="ProtNLM"/>
    </source>
</evidence>
<dbReference type="HOGENOM" id="CLU_316791_0_0_6"/>
<dbReference type="KEGG" id="tol:TOL_3579"/>
<dbReference type="GO" id="GO:0020037">
    <property type="term" value="F:heme binding"/>
    <property type="evidence" value="ECO:0007669"/>
    <property type="project" value="InterPro"/>
</dbReference>
<evidence type="ECO:0000256" key="10">
    <source>
        <dbReference type="ARBA" id="ARBA00023002"/>
    </source>
</evidence>
<dbReference type="AlphaFoldDB" id="M5DX84"/>
<evidence type="ECO:0000313" key="14">
    <source>
        <dbReference type="EMBL" id="CCU73964.1"/>
    </source>
</evidence>
<dbReference type="eggNOG" id="COG2373">
    <property type="taxonomic scope" value="Bacteria"/>
</dbReference>
<dbReference type="GO" id="GO:0046872">
    <property type="term" value="F:metal ion binding"/>
    <property type="evidence" value="ECO:0007669"/>
    <property type="project" value="UniProtKB-KW"/>
</dbReference>
<dbReference type="PANTHER" id="PTHR11903:SF11">
    <property type="entry name" value="ALPHA-DIOXYGENASE 1"/>
    <property type="match status" value="1"/>
</dbReference>
<keyword evidence="11" id="KW-0408">Iron</keyword>
<dbReference type="InterPro" id="IPR037120">
    <property type="entry name" value="Haem_peroxidase_sf_animal"/>
</dbReference>
<dbReference type="PANTHER" id="PTHR11903">
    <property type="entry name" value="PROSTAGLANDIN G/H SYNTHASE"/>
    <property type="match status" value="1"/>
</dbReference>
<dbReference type="RefSeq" id="WP_015488664.1">
    <property type="nucleotide sequence ID" value="NC_020888.1"/>
</dbReference>
<keyword evidence="15" id="KW-1185">Reference proteome</keyword>
<keyword evidence="3" id="KW-0575">Peroxidase</keyword>
<dbReference type="InterPro" id="IPR019791">
    <property type="entry name" value="Haem_peroxidase_animal"/>
</dbReference>
<dbReference type="PROSITE" id="PS50292">
    <property type="entry name" value="PEROXIDASE_3"/>
    <property type="match status" value="1"/>
</dbReference>
<keyword evidence="5" id="KW-0479">Metal-binding</keyword>
<accession>M5DX84</accession>
<keyword evidence="2" id="KW-0444">Lipid biosynthesis</keyword>
<evidence type="ECO:0000256" key="7">
    <source>
        <dbReference type="ARBA" id="ARBA00022821"/>
    </source>
</evidence>